<reference evidence="2" key="2">
    <citation type="journal article" date="2023" name="Science">
        <title>Genomic signatures of disease resistance in endangered staghorn corals.</title>
        <authorList>
            <person name="Vollmer S.V."/>
            <person name="Selwyn J.D."/>
            <person name="Despard B.A."/>
            <person name="Roesel C.L."/>
        </authorList>
    </citation>
    <scope>NUCLEOTIDE SEQUENCE</scope>
    <source>
        <strain evidence="2">K2</strain>
    </source>
</reference>
<comment type="caution">
    <text evidence="2">The sequence shown here is derived from an EMBL/GenBank/DDBJ whole genome shotgun (WGS) entry which is preliminary data.</text>
</comment>
<dbReference type="Proteomes" id="UP001249851">
    <property type="component" value="Unassembled WGS sequence"/>
</dbReference>
<feature type="region of interest" description="Disordered" evidence="1">
    <location>
        <begin position="84"/>
        <end position="108"/>
    </location>
</feature>
<dbReference type="EMBL" id="JARQWQ010000042">
    <property type="protein sequence ID" value="KAK2558892.1"/>
    <property type="molecule type" value="Genomic_DNA"/>
</dbReference>
<proteinExistence type="predicted"/>
<keyword evidence="3" id="KW-1185">Reference proteome</keyword>
<reference evidence="2" key="1">
    <citation type="journal article" date="2023" name="G3 (Bethesda)">
        <title>Whole genome assembly and annotation of the endangered Caribbean coral Acropora cervicornis.</title>
        <authorList>
            <person name="Selwyn J.D."/>
            <person name="Vollmer S.V."/>
        </authorList>
    </citation>
    <scope>NUCLEOTIDE SEQUENCE</scope>
    <source>
        <strain evidence="2">K2</strain>
    </source>
</reference>
<protein>
    <submittedName>
        <fullName evidence="2">Uncharacterized protein</fullName>
    </submittedName>
</protein>
<evidence type="ECO:0000313" key="2">
    <source>
        <dbReference type="EMBL" id="KAK2558892.1"/>
    </source>
</evidence>
<sequence length="108" mass="11902">MPINEYLQRWSSISHSLVAGKALEILIDNDSPKAYWLQEQRLLNSNGTPLGYLRPSDGQRSEDVCSSDGEDYFVFNGDFAPYKGKPLASSENGDNNGGEDEGENEDGI</sequence>
<organism evidence="2 3">
    <name type="scientific">Acropora cervicornis</name>
    <name type="common">Staghorn coral</name>
    <dbReference type="NCBI Taxonomy" id="6130"/>
    <lineage>
        <taxon>Eukaryota</taxon>
        <taxon>Metazoa</taxon>
        <taxon>Cnidaria</taxon>
        <taxon>Anthozoa</taxon>
        <taxon>Hexacorallia</taxon>
        <taxon>Scleractinia</taxon>
        <taxon>Astrocoeniina</taxon>
        <taxon>Acroporidae</taxon>
        <taxon>Acropora</taxon>
    </lineage>
</organism>
<name>A0AAD9QCQ8_ACRCE</name>
<accession>A0AAD9QCQ8</accession>
<feature type="compositionally biased region" description="Acidic residues" evidence="1">
    <location>
        <begin position="97"/>
        <end position="108"/>
    </location>
</feature>
<evidence type="ECO:0000256" key="1">
    <source>
        <dbReference type="SAM" id="MobiDB-lite"/>
    </source>
</evidence>
<gene>
    <name evidence="2" type="ORF">P5673_018509</name>
</gene>
<evidence type="ECO:0000313" key="3">
    <source>
        <dbReference type="Proteomes" id="UP001249851"/>
    </source>
</evidence>
<dbReference type="AlphaFoldDB" id="A0AAD9QCQ8"/>